<comment type="caution">
    <text evidence="1">The sequence shown here is derived from an EMBL/GenBank/DDBJ whole genome shotgun (WGS) entry which is preliminary data.</text>
</comment>
<dbReference type="GO" id="GO:0016853">
    <property type="term" value="F:isomerase activity"/>
    <property type="evidence" value="ECO:0007669"/>
    <property type="project" value="UniProtKB-KW"/>
</dbReference>
<proteinExistence type="predicted"/>
<dbReference type="Gene3D" id="3.90.226.10">
    <property type="entry name" value="2-enoyl-CoA Hydratase, Chain A, domain 1"/>
    <property type="match status" value="1"/>
</dbReference>
<dbReference type="SUPFAM" id="SSF52096">
    <property type="entry name" value="ClpP/crotonase"/>
    <property type="match status" value="1"/>
</dbReference>
<protein>
    <submittedName>
        <fullName evidence="1">Enoyl-CoA hydratase/isomerase family protein</fullName>
    </submittedName>
</protein>
<dbReference type="InterPro" id="IPR001753">
    <property type="entry name" value="Enoyl-CoA_hydra/iso"/>
</dbReference>
<sequence length="273" mass="27846">MTVMTATLDAAGRSPVTQDGAILTIAVSSPSAGNPLDDTALREATAALNEISRGEREVGAILLTGPGANFCAGGNVRAFADASDRPAYLREVADNFHAFVLALAGADRPVVAAVKGWAAGAGMSIVLHADIAIGGTSTALRPAYGGIGLTPDGGMSWTLPRAVGAARAREIILTNRVIRAEEALSIGILSRVVDDDAIVTEAEAVAQTLASGSRAALSAARHLLTASATTSLPEHLLAEARSISERSGEPEGIEGVDAFIAKRSPDFVAARDN</sequence>
<dbReference type="AlphaFoldDB" id="A0A846WPT9"/>
<dbReference type="Pfam" id="PF00378">
    <property type="entry name" value="ECH_1"/>
    <property type="match status" value="1"/>
</dbReference>
<evidence type="ECO:0000313" key="1">
    <source>
        <dbReference type="EMBL" id="NKY03654.1"/>
    </source>
</evidence>
<dbReference type="EMBL" id="JAAXPC010000011">
    <property type="protein sequence ID" value="NKY03654.1"/>
    <property type="molecule type" value="Genomic_DNA"/>
</dbReference>
<gene>
    <name evidence="1" type="ORF">HGA05_18965</name>
</gene>
<dbReference type="PANTHER" id="PTHR43459">
    <property type="entry name" value="ENOYL-COA HYDRATASE"/>
    <property type="match status" value="1"/>
</dbReference>
<keyword evidence="1" id="KW-0413">Isomerase</keyword>
<name>A0A846WPT9_9ACTN</name>
<organism evidence="1 2">
    <name type="scientific">Gordonia polyisoprenivorans</name>
    <dbReference type="NCBI Taxonomy" id="84595"/>
    <lineage>
        <taxon>Bacteria</taxon>
        <taxon>Bacillati</taxon>
        <taxon>Actinomycetota</taxon>
        <taxon>Actinomycetes</taxon>
        <taxon>Mycobacteriales</taxon>
        <taxon>Gordoniaceae</taxon>
        <taxon>Gordonia</taxon>
    </lineage>
</organism>
<accession>A0A846WPT9</accession>
<dbReference type="Proteomes" id="UP000563898">
    <property type="component" value="Unassembled WGS sequence"/>
</dbReference>
<evidence type="ECO:0000313" key="2">
    <source>
        <dbReference type="Proteomes" id="UP000563898"/>
    </source>
</evidence>
<dbReference type="CDD" id="cd06558">
    <property type="entry name" value="crotonase-like"/>
    <property type="match status" value="1"/>
</dbReference>
<dbReference type="PANTHER" id="PTHR43459:SF1">
    <property type="entry name" value="EG:BACN32G11.4 PROTEIN"/>
    <property type="match status" value="1"/>
</dbReference>
<dbReference type="InterPro" id="IPR029045">
    <property type="entry name" value="ClpP/crotonase-like_dom_sf"/>
</dbReference>
<reference evidence="1 2" key="1">
    <citation type="submission" date="2020-04" db="EMBL/GenBank/DDBJ databases">
        <title>MicrobeNet Type strains.</title>
        <authorList>
            <person name="Nicholson A.C."/>
        </authorList>
    </citation>
    <scope>NUCLEOTIDE SEQUENCE [LARGE SCALE GENOMIC DNA]</scope>
    <source>
        <strain evidence="1 2">ATCC BAA-14</strain>
    </source>
</reference>